<evidence type="ECO:0000256" key="1">
    <source>
        <dbReference type="ARBA" id="ARBA00010587"/>
    </source>
</evidence>
<keyword evidence="2" id="KW-0561">Oxygen transport</keyword>
<dbReference type="Proteomes" id="UP000182983">
    <property type="component" value="Unassembled WGS sequence"/>
</dbReference>
<accession>A0A1H6JQ64</accession>
<dbReference type="CDD" id="cd12107">
    <property type="entry name" value="Hemerythrin"/>
    <property type="match status" value="1"/>
</dbReference>
<keyword evidence="3" id="KW-0479">Metal-binding</keyword>
<evidence type="ECO:0000256" key="3">
    <source>
        <dbReference type="ARBA" id="ARBA00022723"/>
    </source>
</evidence>
<dbReference type="RefSeq" id="WP_074770556.1">
    <property type="nucleotide sequence ID" value="NZ_FNWO01000020.1"/>
</dbReference>
<dbReference type="PANTHER" id="PTHR37164:SF1">
    <property type="entry name" value="BACTERIOHEMERYTHRIN"/>
    <property type="match status" value="1"/>
</dbReference>
<dbReference type="PROSITE" id="PS00550">
    <property type="entry name" value="HEMERYTHRINS"/>
    <property type="match status" value="1"/>
</dbReference>
<dbReference type="GO" id="GO:0046872">
    <property type="term" value="F:metal ion binding"/>
    <property type="evidence" value="ECO:0007669"/>
    <property type="project" value="UniProtKB-KW"/>
</dbReference>
<keyword evidence="4" id="KW-0408">Iron</keyword>
<reference evidence="7" key="1">
    <citation type="submission" date="2016-10" db="EMBL/GenBank/DDBJ databases">
        <authorList>
            <person name="Varghese N."/>
            <person name="Submissions S."/>
        </authorList>
    </citation>
    <scope>NUCLEOTIDE SEQUENCE [LARGE SCALE GENOMIC DNA]</scope>
    <source>
        <strain evidence="7">DSM 13234</strain>
    </source>
</reference>
<dbReference type="PANTHER" id="PTHR37164">
    <property type="entry name" value="BACTERIOHEMERYTHRIN"/>
    <property type="match status" value="1"/>
</dbReference>
<feature type="domain" description="Hemerythrin-like" evidence="5">
    <location>
        <begin position="13"/>
        <end position="120"/>
    </location>
</feature>
<evidence type="ECO:0000256" key="4">
    <source>
        <dbReference type="ARBA" id="ARBA00023004"/>
    </source>
</evidence>
<gene>
    <name evidence="6" type="ORF">SAMN04244559_03280</name>
</gene>
<dbReference type="InterPro" id="IPR016131">
    <property type="entry name" value="Haemerythrin_Fe_BS"/>
</dbReference>
<dbReference type="AlphaFoldDB" id="A0A1H6JQ64"/>
<name>A0A1H6JQ64_MAGFU</name>
<protein>
    <submittedName>
        <fullName evidence="6">Hemerythrin</fullName>
    </submittedName>
</protein>
<dbReference type="NCBIfam" id="TIGR02481">
    <property type="entry name" value="hemeryth_dom"/>
    <property type="match status" value="1"/>
</dbReference>
<keyword evidence="2" id="KW-0813">Transport</keyword>
<comment type="similarity">
    <text evidence="1">Belongs to the hemerythrin family.</text>
</comment>
<dbReference type="SUPFAM" id="SSF47188">
    <property type="entry name" value="Hemerythrin-like"/>
    <property type="match status" value="1"/>
</dbReference>
<evidence type="ECO:0000256" key="2">
    <source>
        <dbReference type="ARBA" id="ARBA00022621"/>
    </source>
</evidence>
<dbReference type="InterPro" id="IPR012312">
    <property type="entry name" value="Hemerythrin-like"/>
</dbReference>
<sequence>MPLPQWIETLSVGVPLMDLQHRTMIDMLNRLAGSLDTGTEAMIERGLDDLIEYARFHFEAEERLMLACDYPDFTSHQAEHRQLMDDILALRQRGGKAPQTRADIIAILTKWAMRHIIGKDLAYRPYVVGHPFAEG</sequence>
<dbReference type="NCBIfam" id="NF033749">
    <property type="entry name" value="bact_hemeryth"/>
    <property type="match status" value="1"/>
</dbReference>
<dbReference type="InterPro" id="IPR050669">
    <property type="entry name" value="Hemerythrin"/>
</dbReference>
<dbReference type="GO" id="GO:0005344">
    <property type="term" value="F:oxygen carrier activity"/>
    <property type="evidence" value="ECO:0007669"/>
    <property type="project" value="UniProtKB-KW"/>
</dbReference>
<keyword evidence="7" id="KW-1185">Reference proteome</keyword>
<dbReference type="InterPro" id="IPR035938">
    <property type="entry name" value="Hemerythrin-like_sf"/>
</dbReference>
<evidence type="ECO:0000259" key="5">
    <source>
        <dbReference type="Pfam" id="PF01814"/>
    </source>
</evidence>
<evidence type="ECO:0000313" key="7">
    <source>
        <dbReference type="Proteomes" id="UP000182983"/>
    </source>
</evidence>
<organism evidence="6 7">
    <name type="scientific">Magnetospirillum fulvum</name>
    <name type="common">Rhodospirillum fulvum</name>
    <dbReference type="NCBI Taxonomy" id="1082"/>
    <lineage>
        <taxon>Bacteria</taxon>
        <taxon>Pseudomonadati</taxon>
        <taxon>Pseudomonadota</taxon>
        <taxon>Alphaproteobacteria</taxon>
        <taxon>Rhodospirillales</taxon>
        <taxon>Rhodospirillaceae</taxon>
        <taxon>Magnetospirillum</taxon>
    </lineage>
</organism>
<dbReference type="Gene3D" id="1.20.120.50">
    <property type="entry name" value="Hemerythrin-like"/>
    <property type="match status" value="1"/>
</dbReference>
<dbReference type="InterPro" id="IPR012827">
    <property type="entry name" value="Hemerythrin_metal-bd"/>
</dbReference>
<dbReference type="Pfam" id="PF01814">
    <property type="entry name" value="Hemerythrin"/>
    <property type="match status" value="1"/>
</dbReference>
<evidence type="ECO:0000313" key="6">
    <source>
        <dbReference type="EMBL" id="SEH64275.1"/>
    </source>
</evidence>
<dbReference type="OrthoDB" id="7305302at2"/>
<proteinExistence type="inferred from homology"/>
<dbReference type="EMBL" id="FNWO01000020">
    <property type="protein sequence ID" value="SEH64275.1"/>
    <property type="molecule type" value="Genomic_DNA"/>
</dbReference>